<evidence type="ECO:0000256" key="10">
    <source>
        <dbReference type="ARBA" id="ARBA00022989"/>
    </source>
</evidence>
<evidence type="ECO:0000313" key="16">
    <source>
        <dbReference type="Proteomes" id="UP000219374"/>
    </source>
</evidence>
<comment type="catalytic activity">
    <reaction evidence="1">
        <text>ATP + protein L-histidine = ADP + protein N-phospho-L-histidine.</text>
        <dbReference type="EC" id="2.7.13.3"/>
    </reaction>
</comment>
<evidence type="ECO:0000256" key="3">
    <source>
        <dbReference type="ARBA" id="ARBA00012438"/>
    </source>
</evidence>
<dbReference type="GO" id="GO:0005524">
    <property type="term" value="F:ATP binding"/>
    <property type="evidence" value="ECO:0007669"/>
    <property type="project" value="UniProtKB-KW"/>
</dbReference>
<evidence type="ECO:0000256" key="9">
    <source>
        <dbReference type="ARBA" id="ARBA00022840"/>
    </source>
</evidence>
<keyword evidence="10 13" id="KW-1133">Transmembrane helix</keyword>
<dbReference type="Pfam" id="PF08521">
    <property type="entry name" value="2CSK_N"/>
    <property type="match status" value="1"/>
</dbReference>
<proteinExistence type="predicted"/>
<keyword evidence="5" id="KW-0808">Transferase</keyword>
<dbReference type="GO" id="GO:0000155">
    <property type="term" value="F:phosphorelay sensor kinase activity"/>
    <property type="evidence" value="ECO:0007669"/>
    <property type="project" value="InterPro"/>
</dbReference>
<protein>
    <recommendedName>
        <fullName evidence="3">histidine kinase</fullName>
        <ecNumber evidence="3">2.7.13.3</ecNumber>
    </recommendedName>
</protein>
<evidence type="ECO:0000256" key="6">
    <source>
        <dbReference type="ARBA" id="ARBA00022692"/>
    </source>
</evidence>
<dbReference type="CDD" id="cd00082">
    <property type="entry name" value="HisKA"/>
    <property type="match status" value="1"/>
</dbReference>
<dbReference type="PRINTS" id="PR00344">
    <property type="entry name" value="BCTRLSENSOR"/>
</dbReference>
<evidence type="ECO:0000256" key="8">
    <source>
        <dbReference type="ARBA" id="ARBA00022777"/>
    </source>
</evidence>
<dbReference type="EC" id="2.7.13.3" evidence="3"/>
<dbReference type="Gene3D" id="1.10.287.130">
    <property type="match status" value="1"/>
</dbReference>
<dbReference type="InterPro" id="IPR004358">
    <property type="entry name" value="Sig_transdc_His_kin-like_C"/>
</dbReference>
<feature type="transmembrane region" description="Helical" evidence="13">
    <location>
        <begin position="166"/>
        <end position="189"/>
    </location>
</feature>
<dbReference type="InterPro" id="IPR050428">
    <property type="entry name" value="TCS_sensor_his_kinase"/>
</dbReference>
<dbReference type="PANTHER" id="PTHR45436">
    <property type="entry name" value="SENSOR HISTIDINE KINASE YKOH"/>
    <property type="match status" value="1"/>
</dbReference>
<keyword evidence="9" id="KW-0067">ATP-binding</keyword>
<evidence type="ECO:0000313" key="15">
    <source>
        <dbReference type="EMBL" id="SOD54207.1"/>
    </source>
</evidence>
<name>A0A286D6F0_9GAMM</name>
<dbReference type="SMART" id="SM00387">
    <property type="entry name" value="HATPase_c"/>
    <property type="match status" value="1"/>
</dbReference>
<evidence type="ECO:0000256" key="2">
    <source>
        <dbReference type="ARBA" id="ARBA00004141"/>
    </source>
</evidence>
<dbReference type="SMART" id="SM00388">
    <property type="entry name" value="HisKA"/>
    <property type="match status" value="1"/>
</dbReference>
<evidence type="ECO:0000259" key="14">
    <source>
        <dbReference type="PROSITE" id="PS50109"/>
    </source>
</evidence>
<evidence type="ECO:0000256" key="12">
    <source>
        <dbReference type="ARBA" id="ARBA00023136"/>
    </source>
</evidence>
<dbReference type="EMBL" id="OCND01000003">
    <property type="protein sequence ID" value="SOD54207.1"/>
    <property type="molecule type" value="Genomic_DNA"/>
</dbReference>
<gene>
    <name evidence="15" type="ORF">SAMN06296416_103141</name>
</gene>
<evidence type="ECO:0000256" key="13">
    <source>
        <dbReference type="SAM" id="Phobius"/>
    </source>
</evidence>
<dbReference type="InterPro" id="IPR003661">
    <property type="entry name" value="HisK_dim/P_dom"/>
</dbReference>
<keyword evidence="16" id="KW-1185">Reference proteome</keyword>
<dbReference type="GO" id="GO:0005886">
    <property type="term" value="C:plasma membrane"/>
    <property type="evidence" value="ECO:0007669"/>
    <property type="project" value="TreeGrafter"/>
</dbReference>
<dbReference type="Pfam" id="PF00512">
    <property type="entry name" value="HisKA"/>
    <property type="match status" value="1"/>
</dbReference>
<keyword evidence="7" id="KW-0547">Nucleotide-binding</keyword>
<dbReference type="Pfam" id="PF02518">
    <property type="entry name" value="HATPase_c"/>
    <property type="match status" value="1"/>
</dbReference>
<dbReference type="OrthoDB" id="9804645at2"/>
<dbReference type="InterPro" id="IPR005467">
    <property type="entry name" value="His_kinase_dom"/>
</dbReference>
<evidence type="ECO:0000256" key="7">
    <source>
        <dbReference type="ARBA" id="ARBA00022741"/>
    </source>
</evidence>
<evidence type="ECO:0000256" key="4">
    <source>
        <dbReference type="ARBA" id="ARBA00022553"/>
    </source>
</evidence>
<comment type="subcellular location">
    <subcellularLocation>
        <location evidence="2">Membrane</location>
        <topology evidence="2">Multi-pass membrane protein</topology>
    </subcellularLocation>
</comment>
<feature type="domain" description="Histidine kinase" evidence="14">
    <location>
        <begin position="250"/>
        <end position="461"/>
    </location>
</feature>
<dbReference type="InterPro" id="IPR003594">
    <property type="entry name" value="HATPase_dom"/>
</dbReference>
<dbReference type="PANTHER" id="PTHR45436:SF14">
    <property type="entry name" value="SENSOR PROTEIN QSEC"/>
    <property type="match status" value="1"/>
</dbReference>
<dbReference type="AlphaFoldDB" id="A0A286D6F0"/>
<organism evidence="15 16">
    <name type="scientific">Pseudoxanthomonas wuyuanensis</name>
    <dbReference type="NCBI Taxonomy" id="1073196"/>
    <lineage>
        <taxon>Bacteria</taxon>
        <taxon>Pseudomonadati</taxon>
        <taxon>Pseudomonadota</taxon>
        <taxon>Gammaproteobacteria</taxon>
        <taxon>Lysobacterales</taxon>
        <taxon>Lysobacteraceae</taxon>
        <taxon>Pseudoxanthomonas</taxon>
    </lineage>
</organism>
<dbReference type="SUPFAM" id="SSF55874">
    <property type="entry name" value="ATPase domain of HSP90 chaperone/DNA topoisomerase II/histidine kinase"/>
    <property type="match status" value="1"/>
</dbReference>
<dbReference type="PROSITE" id="PS50109">
    <property type="entry name" value="HIS_KIN"/>
    <property type="match status" value="1"/>
</dbReference>
<keyword evidence="8 15" id="KW-0418">Kinase</keyword>
<evidence type="ECO:0000256" key="11">
    <source>
        <dbReference type="ARBA" id="ARBA00023012"/>
    </source>
</evidence>
<dbReference type="InterPro" id="IPR036097">
    <property type="entry name" value="HisK_dim/P_sf"/>
</dbReference>
<evidence type="ECO:0000256" key="1">
    <source>
        <dbReference type="ARBA" id="ARBA00000085"/>
    </source>
</evidence>
<dbReference type="InterPro" id="IPR013727">
    <property type="entry name" value="2CSK_N"/>
</dbReference>
<reference evidence="15 16" key="1">
    <citation type="submission" date="2017-09" db="EMBL/GenBank/DDBJ databases">
        <authorList>
            <person name="Ehlers B."/>
            <person name="Leendertz F.H."/>
        </authorList>
    </citation>
    <scope>NUCLEOTIDE SEQUENCE [LARGE SCALE GENOMIC DNA]</scope>
    <source>
        <strain evidence="15 16">CGMCC 1.10978</strain>
    </source>
</reference>
<sequence>MNSIRRVLLVSLIGVTSLVLLVAGSFSYRAGLQEAGELFDAKLAHSSRVLMSLVDEPLAELADHPGDPIMVSVWHGKAEGVGQALAFPSGHAYETKLAFQVRDTQGRLLLRSDSGPAQSLGPLEPGYADVRIDGEQWRTFTLSSPAGYWYQSGELSGIREELAEDIAFGTLLPLLLALPLLALFVWLAVEWGSRSLRRVSDAVESRSPDRLEPIQLERVPREIQGIVKAVNGLLKRLDKALSRERRFTADAAHELRTPLAAIKVHSYNLRQAPCESERGQSQQQLDASIHRMERLVGQLLALSRVEGGAVTTMRQAVDLAAIAQRQYSDHATLAAAQGKRLTLEAESVSVLGDELALEALVRNLLDNAVHYAPPNGSVMVRLACESDSAVLLVEDSGPGIPVEARERVFERFHRELGTGVEGGGLGLSIVAQTLQLHGGSIELDESPELGGLRVRTILPAI</sequence>
<dbReference type="Proteomes" id="UP000219374">
    <property type="component" value="Unassembled WGS sequence"/>
</dbReference>
<dbReference type="SUPFAM" id="SSF47384">
    <property type="entry name" value="Homodimeric domain of signal transducing histidine kinase"/>
    <property type="match status" value="1"/>
</dbReference>
<accession>A0A286D6F0</accession>
<keyword evidence="6 13" id="KW-0812">Transmembrane</keyword>
<dbReference type="InterPro" id="IPR036890">
    <property type="entry name" value="HATPase_C_sf"/>
</dbReference>
<evidence type="ECO:0000256" key="5">
    <source>
        <dbReference type="ARBA" id="ARBA00022679"/>
    </source>
</evidence>
<keyword evidence="11" id="KW-0902">Two-component regulatory system</keyword>
<keyword evidence="12 13" id="KW-0472">Membrane</keyword>
<dbReference type="Gene3D" id="3.30.565.10">
    <property type="entry name" value="Histidine kinase-like ATPase, C-terminal domain"/>
    <property type="match status" value="1"/>
</dbReference>
<keyword evidence="4" id="KW-0597">Phosphoprotein</keyword>